<name>A0A9D1GCM0_9FIRM</name>
<dbReference type="PROSITE" id="PS51462">
    <property type="entry name" value="NUDIX"/>
    <property type="match status" value="1"/>
</dbReference>
<dbReference type="Pfam" id="PF00293">
    <property type="entry name" value="NUDIX"/>
    <property type="match status" value="1"/>
</dbReference>
<keyword evidence="1" id="KW-0378">Hydrolase</keyword>
<feature type="domain" description="Nudix hydrolase" evidence="2">
    <location>
        <begin position="27"/>
        <end position="121"/>
    </location>
</feature>
<comment type="caution">
    <text evidence="3">The sequence shown here is derived from an EMBL/GenBank/DDBJ whole genome shotgun (WGS) entry which is preliminary data.</text>
</comment>
<reference evidence="3" key="1">
    <citation type="submission" date="2020-10" db="EMBL/GenBank/DDBJ databases">
        <authorList>
            <person name="Gilroy R."/>
        </authorList>
    </citation>
    <scope>NUCLEOTIDE SEQUENCE</scope>
    <source>
        <strain evidence="3">CHK195-26880</strain>
    </source>
</reference>
<proteinExistence type="predicted"/>
<evidence type="ECO:0000256" key="1">
    <source>
        <dbReference type="ARBA" id="ARBA00022801"/>
    </source>
</evidence>
<dbReference type="EMBL" id="DVKQ01000082">
    <property type="protein sequence ID" value="HIT38077.1"/>
    <property type="molecule type" value="Genomic_DNA"/>
</dbReference>
<dbReference type="GO" id="GO:0016787">
    <property type="term" value="F:hydrolase activity"/>
    <property type="evidence" value="ECO:0007669"/>
    <property type="project" value="UniProtKB-KW"/>
</dbReference>
<dbReference type="InterPro" id="IPR020084">
    <property type="entry name" value="NUDIX_hydrolase_CS"/>
</dbReference>
<dbReference type="SUPFAM" id="SSF55811">
    <property type="entry name" value="Nudix"/>
    <property type="match status" value="1"/>
</dbReference>
<reference evidence="3" key="2">
    <citation type="journal article" date="2021" name="PeerJ">
        <title>Extensive microbial diversity within the chicken gut microbiome revealed by metagenomics and culture.</title>
        <authorList>
            <person name="Gilroy R."/>
            <person name="Ravi A."/>
            <person name="Getino M."/>
            <person name="Pursley I."/>
            <person name="Horton D.L."/>
            <person name="Alikhan N.F."/>
            <person name="Baker D."/>
            <person name="Gharbi K."/>
            <person name="Hall N."/>
            <person name="Watson M."/>
            <person name="Adriaenssens E.M."/>
            <person name="Foster-Nyarko E."/>
            <person name="Jarju S."/>
            <person name="Secka A."/>
            <person name="Antonio M."/>
            <person name="Oren A."/>
            <person name="Chaudhuri R.R."/>
            <person name="La Ragione R."/>
            <person name="Hildebrand F."/>
            <person name="Pallen M.J."/>
        </authorList>
    </citation>
    <scope>NUCLEOTIDE SEQUENCE</scope>
    <source>
        <strain evidence="3">CHK195-26880</strain>
    </source>
</reference>
<organism evidence="3 4">
    <name type="scientific">Candidatus Onthousia faecipullorum</name>
    <dbReference type="NCBI Taxonomy" id="2840887"/>
    <lineage>
        <taxon>Bacteria</taxon>
        <taxon>Bacillati</taxon>
        <taxon>Bacillota</taxon>
        <taxon>Bacilli</taxon>
        <taxon>Candidatus Onthousia</taxon>
    </lineage>
</organism>
<dbReference type="Proteomes" id="UP000886833">
    <property type="component" value="Unassembled WGS sequence"/>
</dbReference>
<dbReference type="AlphaFoldDB" id="A0A9D1GCM0"/>
<sequence length="121" mass="14252">MEYLDYYDEEGNYLGYKTRDEVHKEGLWHNTVHCWLYEMDGSVYFQIRSSSHKFYTTASGHVLKGESIKDAFRREINEEIGLNIDSSDATLVDIVPWRMDKMKNGTLIKDRAKSTCLYRLI</sequence>
<dbReference type="Gene3D" id="3.90.79.10">
    <property type="entry name" value="Nucleoside Triphosphate Pyrophosphohydrolase"/>
    <property type="match status" value="1"/>
</dbReference>
<accession>A0A9D1GCM0</accession>
<evidence type="ECO:0000313" key="4">
    <source>
        <dbReference type="Proteomes" id="UP000886833"/>
    </source>
</evidence>
<evidence type="ECO:0000259" key="2">
    <source>
        <dbReference type="PROSITE" id="PS51462"/>
    </source>
</evidence>
<protein>
    <submittedName>
        <fullName evidence="3">NUDIX domain-containing protein</fullName>
    </submittedName>
</protein>
<evidence type="ECO:0000313" key="3">
    <source>
        <dbReference type="EMBL" id="HIT38077.1"/>
    </source>
</evidence>
<dbReference type="PROSITE" id="PS00893">
    <property type="entry name" value="NUDIX_BOX"/>
    <property type="match status" value="1"/>
</dbReference>
<dbReference type="CDD" id="cd04692">
    <property type="entry name" value="NUDIX_Hydrolase"/>
    <property type="match status" value="1"/>
</dbReference>
<dbReference type="InterPro" id="IPR015797">
    <property type="entry name" value="NUDIX_hydrolase-like_dom_sf"/>
</dbReference>
<dbReference type="InterPro" id="IPR000086">
    <property type="entry name" value="NUDIX_hydrolase_dom"/>
</dbReference>
<gene>
    <name evidence="3" type="ORF">IAB59_06350</name>
</gene>